<dbReference type="OrthoDB" id="5868344at2"/>
<dbReference type="Proteomes" id="UP000078507">
    <property type="component" value="Unassembled WGS sequence"/>
</dbReference>
<proteinExistence type="inferred from homology"/>
<evidence type="ECO:0000256" key="1">
    <source>
        <dbReference type="ARBA" id="ARBA00004141"/>
    </source>
</evidence>
<gene>
    <name evidence="7" type="ORF">ATB98_18290</name>
</gene>
<evidence type="ECO:0000313" key="8">
    <source>
        <dbReference type="Proteomes" id="UP000078507"/>
    </source>
</evidence>
<keyword evidence="4 6" id="KW-1133">Transmembrane helix</keyword>
<evidence type="ECO:0000256" key="2">
    <source>
        <dbReference type="ARBA" id="ARBA00008564"/>
    </source>
</evidence>
<dbReference type="GO" id="GO:0005886">
    <property type="term" value="C:plasma membrane"/>
    <property type="evidence" value="ECO:0007669"/>
    <property type="project" value="TreeGrafter"/>
</dbReference>
<accession>A0A178YBE7</accession>
<keyword evidence="3 6" id="KW-0812">Transmembrane</keyword>
<name>A0A178YBE7_SINSA</name>
<evidence type="ECO:0000256" key="4">
    <source>
        <dbReference type="ARBA" id="ARBA00022989"/>
    </source>
</evidence>
<dbReference type="PANTHER" id="PTHR33514">
    <property type="entry name" value="PROTEIN ABCI12, CHLOROPLASTIC"/>
    <property type="match status" value="1"/>
</dbReference>
<reference evidence="7 8" key="1">
    <citation type="submission" date="2015-11" db="EMBL/GenBank/DDBJ databases">
        <title>Ensifer anhuiense sp. nov., an effective nitrogen fixation bacterium with Glycine soja.</title>
        <authorList>
            <person name="Yan H."/>
            <person name="Chen W."/>
        </authorList>
    </citation>
    <scope>NUCLEOTIDE SEQUENCE [LARGE SCALE GENOMIC DNA]</scope>
    <source>
        <strain evidence="7 8">LMG 7837</strain>
    </source>
</reference>
<dbReference type="PANTHER" id="PTHR33514:SF13">
    <property type="entry name" value="PROTEIN ABCI12, CHLOROPLASTIC"/>
    <property type="match status" value="1"/>
</dbReference>
<dbReference type="Pfam" id="PF02361">
    <property type="entry name" value="CbiQ"/>
    <property type="match status" value="1"/>
</dbReference>
<feature type="transmembrane region" description="Helical" evidence="6">
    <location>
        <begin position="66"/>
        <end position="86"/>
    </location>
</feature>
<evidence type="ECO:0000256" key="5">
    <source>
        <dbReference type="ARBA" id="ARBA00023136"/>
    </source>
</evidence>
<sequence>MLTSLYVEGRSWFHRVPVRAKLVALLLASIALFATDSPLPLLAAFLLAGGLYLSLGLTLRQAFARVGFVFFTILVLAAVNLFLIPLPQVLALALRLTALVLLAAAVTATTTIGAFMDEVTVLLKPFERLGLVRAADVSLALGLVLRFVPDIFARYQAISEAHRARGLPVRPLTIIGPLIILTLKDADTIAAAIDARGFRRQ</sequence>
<evidence type="ECO:0000256" key="6">
    <source>
        <dbReference type="SAM" id="Phobius"/>
    </source>
</evidence>
<organism evidence="7 8">
    <name type="scientific">Sinorhizobium saheli</name>
    <dbReference type="NCBI Taxonomy" id="36856"/>
    <lineage>
        <taxon>Bacteria</taxon>
        <taxon>Pseudomonadati</taxon>
        <taxon>Pseudomonadota</taxon>
        <taxon>Alphaproteobacteria</taxon>
        <taxon>Hyphomicrobiales</taxon>
        <taxon>Rhizobiaceae</taxon>
        <taxon>Sinorhizobium/Ensifer group</taxon>
        <taxon>Sinorhizobium</taxon>
    </lineage>
</organism>
<keyword evidence="8" id="KW-1185">Reference proteome</keyword>
<protein>
    <submittedName>
        <fullName evidence="7">Transporter</fullName>
    </submittedName>
</protein>
<dbReference type="RefSeq" id="WP_066874965.1">
    <property type="nucleotide sequence ID" value="NZ_LNQB01000073.1"/>
</dbReference>
<evidence type="ECO:0000256" key="3">
    <source>
        <dbReference type="ARBA" id="ARBA00022692"/>
    </source>
</evidence>
<comment type="similarity">
    <text evidence="2">Belongs to the CbiQ family.</text>
</comment>
<dbReference type="AlphaFoldDB" id="A0A178YBE7"/>
<dbReference type="EMBL" id="LNQB01000073">
    <property type="protein sequence ID" value="OAP44799.1"/>
    <property type="molecule type" value="Genomic_DNA"/>
</dbReference>
<comment type="caution">
    <text evidence="7">The sequence shown here is derived from an EMBL/GenBank/DDBJ whole genome shotgun (WGS) entry which is preliminary data.</text>
</comment>
<evidence type="ECO:0000313" key="7">
    <source>
        <dbReference type="EMBL" id="OAP44799.1"/>
    </source>
</evidence>
<feature type="transmembrane region" description="Helical" evidence="6">
    <location>
        <begin position="92"/>
        <end position="116"/>
    </location>
</feature>
<dbReference type="STRING" id="36856.ATB98_18290"/>
<dbReference type="InterPro" id="IPR003339">
    <property type="entry name" value="ABC/ECF_trnsptr_transmembrane"/>
</dbReference>
<comment type="subcellular location">
    <subcellularLocation>
        <location evidence="1">Membrane</location>
        <topology evidence="1">Multi-pass membrane protein</topology>
    </subcellularLocation>
</comment>
<keyword evidence="5 6" id="KW-0472">Membrane</keyword>